<gene>
    <name evidence="9" type="ORF">B723_19785</name>
</gene>
<reference evidence="9 10" key="1">
    <citation type="journal article" date="2012" name="J. Bacteriol.">
        <title>Draft genome sequence of the cyanide-utilizing bacterium Pseudomonas fluorescens strain NCIMB 11764.</title>
        <authorList>
            <person name="Vilo C.A."/>
            <person name="Benedik M.J."/>
            <person name="Kunz D.A."/>
            <person name="Dong Q."/>
        </authorList>
    </citation>
    <scope>NUCLEOTIDE SEQUENCE [LARGE SCALE GENOMIC DNA]</scope>
    <source>
        <strain evidence="9 10">NCIMB 11764</strain>
    </source>
</reference>
<proteinExistence type="predicted"/>
<evidence type="ECO:0000259" key="8">
    <source>
        <dbReference type="Pfam" id="PF00999"/>
    </source>
</evidence>
<evidence type="ECO:0000256" key="1">
    <source>
        <dbReference type="ARBA" id="ARBA00004141"/>
    </source>
</evidence>
<feature type="transmembrane region" description="Helical" evidence="7">
    <location>
        <begin position="98"/>
        <end position="118"/>
    </location>
</feature>
<keyword evidence="6 7" id="KW-0472">Membrane</keyword>
<keyword evidence="2" id="KW-0813">Transport</keyword>
<evidence type="ECO:0000313" key="10">
    <source>
        <dbReference type="Proteomes" id="UP000017175"/>
    </source>
</evidence>
<evidence type="ECO:0000256" key="6">
    <source>
        <dbReference type="ARBA" id="ARBA00023136"/>
    </source>
</evidence>
<organism evidence="9 10">
    <name type="scientific">Pseudomonas fluorescens NCIMB 11764</name>
    <dbReference type="NCBI Taxonomy" id="1221522"/>
    <lineage>
        <taxon>Bacteria</taxon>
        <taxon>Pseudomonadati</taxon>
        <taxon>Pseudomonadota</taxon>
        <taxon>Gammaproteobacteria</taxon>
        <taxon>Pseudomonadales</taxon>
        <taxon>Pseudomonadaceae</taxon>
        <taxon>Pseudomonas</taxon>
    </lineage>
</organism>
<evidence type="ECO:0000256" key="2">
    <source>
        <dbReference type="ARBA" id="ARBA00022449"/>
    </source>
</evidence>
<dbReference type="Proteomes" id="UP000017175">
    <property type="component" value="Chromosome"/>
</dbReference>
<dbReference type="InterPro" id="IPR038770">
    <property type="entry name" value="Na+/solute_symporter_sf"/>
</dbReference>
<feature type="domain" description="Cation/H+ exchanger transmembrane" evidence="8">
    <location>
        <begin position="18"/>
        <end position="78"/>
    </location>
</feature>
<evidence type="ECO:0000256" key="7">
    <source>
        <dbReference type="SAM" id="Phobius"/>
    </source>
</evidence>
<dbReference type="OrthoDB" id="9781411at2"/>
<comment type="subcellular location">
    <subcellularLocation>
        <location evidence="1">Membrane</location>
        <topology evidence="1">Multi-pass membrane protein</topology>
    </subcellularLocation>
</comment>
<name>A0A0K1QS19_PSEFL</name>
<sequence length="178" mass="18602">MAAEGNVGQLFAVVTLLAAAVVAVPLLKRIGLGSVVGYLAAGLIIGPFGLQLINNPHTIIEVAELGVAMFLFVIGLEMVVCAVLLTFVGMAFGFPWQVSFVCAASFVLTSTALVMQVLSERGDITEPRGQHVSALIDQGVLQTTVGEHFGAINAANMRRAHALVESGKARGKIVLEGF</sequence>
<evidence type="ECO:0000313" key="9">
    <source>
        <dbReference type="EMBL" id="AKV08508.1"/>
    </source>
</evidence>
<dbReference type="GO" id="GO:0015297">
    <property type="term" value="F:antiporter activity"/>
    <property type="evidence" value="ECO:0007669"/>
    <property type="project" value="UniProtKB-KW"/>
</dbReference>
<dbReference type="InterPro" id="IPR006153">
    <property type="entry name" value="Cation/H_exchanger_TM"/>
</dbReference>
<dbReference type="eggNOG" id="COG0475">
    <property type="taxonomic scope" value="Bacteria"/>
</dbReference>
<keyword evidence="2" id="KW-0050">Antiport</keyword>
<dbReference type="PANTHER" id="PTHR46157:SF8">
    <property type="entry name" value="GLUTATHIONE-REGULATED POTASSIUM-EFFLUX SYSTEM PROTEIN"/>
    <property type="match status" value="1"/>
</dbReference>
<evidence type="ECO:0000256" key="5">
    <source>
        <dbReference type="ARBA" id="ARBA00023065"/>
    </source>
</evidence>
<keyword evidence="3 7" id="KW-0812">Transmembrane</keyword>
<dbReference type="AlphaFoldDB" id="A0A0K1QS19"/>
<dbReference type="EMBL" id="CP010945">
    <property type="protein sequence ID" value="AKV08508.1"/>
    <property type="molecule type" value="Genomic_DNA"/>
</dbReference>
<dbReference type="GO" id="GO:1902600">
    <property type="term" value="P:proton transmembrane transport"/>
    <property type="evidence" value="ECO:0007669"/>
    <property type="project" value="InterPro"/>
</dbReference>
<feature type="transmembrane region" description="Helical" evidence="7">
    <location>
        <begin position="33"/>
        <end position="53"/>
    </location>
</feature>
<keyword evidence="4 7" id="KW-1133">Transmembrane helix</keyword>
<keyword evidence="5" id="KW-0406">Ion transport</keyword>
<evidence type="ECO:0000256" key="3">
    <source>
        <dbReference type="ARBA" id="ARBA00022692"/>
    </source>
</evidence>
<dbReference type="GO" id="GO:0005886">
    <property type="term" value="C:plasma membrane"/>
    <property type="evidence" value="ECO:0007669"/>
    <property type="project" value="TreeGrafter"/>
</dbReference>
<dbReference type="PANTHER" id="PTHR46157">
    <property type="entry name" value="K(+) EFFLUX ANTIPORTER 3, CHLOROPLASTIC"/>
    <property type="match status" value="1"/>
</dbReference>
<dbReference type="Pfam" id="PF13602">
    <property type="entry name" value="ADH_zinc_N_2"/>
    <property type="match status" value="1"/>
</dbReference>
<evidence type="ECO:0000256" key="4">
    <source>
        <dbReference type="ARBA" id="ARBA00022989"/>
    </source>
</evidence>
<accession>A0A0K1QS19</accession>
<dbReference type="Pfam" id="PF00999">
    <property type="entry name" value="Na_H_Exchanger"/>
    <property type="match status" value="1"/>
</dbReference>
<dbReference type="Gene3D" id="1.20.1530.20">
    <property type="match status" value="1"/>
</dbReference>
<protein>
    <submittedName>
        <fullName evidence="9">Potassium transporter</fullName>
    </submittedName>
</protein>
<feature type="transmembrane region" description="Helical" evidence="7">
    <location>
        <begin position="65"/>
        <end position="92"/>
    </location>
</feature>
<dbReference type="eggNOG" id="COG0604">
    <property type="taxonomic scope" value="Bacteria"/>
</dbReference>